<comment type="caution">
    <text evidence="2">The sequence shown here is derived from an EMBL/GenBank/DDBJ whole genome shotgun (WGS) entry which is preliminary data.</text>
</comment>
<organism evidence="2 3">
    <name type="scientific">Scophthalmus maximus</name>
    <name type="common">Turbot</name>
    <name type="synonym">Psetta maxima</name>
    <dbReference type="NCBI Taxonomy" id="52904"/>
    <lineage>
        <taxon>Eukaryota</taxon>
        <taxon>Metazoa</taxon>
        <taxon>Chordata</taxon>
        <taxon>Craniata</taxon>
        <taxon>Vertebrata</taxon>
        <taxon>Euteleostomi</taxon>
        <taxon>Actinopterygii</taxon>
        <taxon>Neopterygii</taxon>
        <taxon>Teleostei</taxon>
        <taxon>Neoteleostei</taxon>
        <taxon>Acanthomorphata</taxon>
        <taxon>Carangaria</taxon>
        <taxon>Pleuronectiformes</taxon>
        <taxon>Pleuronectoidei</taxon>
        <taxon>Scophthalmidae</taxon>
        <taxon>Scophthalmus</taxon>
    </lineage>
</organism>
<evidence type="ECO:0000313" key="3">
    <source>
        <dbReference type="Proteomes" id="UP000438429"/>
    </source>
</evidence>
<dbReference type="EMBL" id="VEVO01000002">
    <property type="protein sequence ID" value="KAF0045687.1"/>
    <property type="molecule type" value="Genomic_DNA"/>
</dbReference>
<dbReference type="AlphaFoldDB" id="A0A6A4TG95"/>
<proteinExistence type="predicted"/>
<evidence type="ECO:0000313" key="2">
    <source>
        <dbReference type="EMBL" id="KAF0045687.1"/>
    </source>
</evidence>
<sequence length="96" mass="11003">MNQTTAVTFYRTSTVICQMTGGNRLGAAPPEWPQGRHKEAEKHGRTSTHGKRRIDTNGIVAVVQRLGWREMGRKDMHSSDKKHTVYWKLFIEYVCA</sequence>
<name>A0A6A4TG95_SCOMX</name>
<feature type="compositionally biased region" description="Basic and acidic residues" evidence="1">
    <location>
        <begin position="34"/>
        <end position="44"/>
    </location>
</feature>
<gene>
    <name evidence="2" type="ORF">F2P81_002216</name>
</gene>
<feature type="region of interest" description="Disordered" evidence="1">
    <location>
        <begin position="21"/>
        <end position="54"/>
    </location>
</feature>
<dbReference type="Proteomes" id="UP000438429">
    <property type="component" value="Unassembled WGS sequence"/>
</dbReference>
<reference evidence="2 3" key="1">
    <citation type="submission" date="2019-06" db="EMBL/GenBank/DDBJ databases">
        <title>Draft genomes of female and male turbot (Scophthalmus maximus).</title>
        <authorList>
            <person name="Xu H."/>
            <person name="Xu X.-W."/>
            <person name="Shao C."/>
            <person name="Chen S."/>
        </authorList>
    </citation>
    <scope>NUCLEOTIDE SEQUENCE [LARGE SCALE GENOMIC DNA]</scope>
    <source>
        <strain evidence="2">Ysfricsl-2016a</strain>
        <tissue evidence="2">Blood</tissue>
    </source>
</reference>
<evidence type="ECO:0000256" key="1">
    <source>
        <dbReference type="SAM" id="MobiDB-lite"/>
    </source>
</evidence>
<protein>
    <submittedName>
        <fullName evidence="2">Uncharacterized protein</fullName>
    </submittedName>
</protein>
<accession>A0A6A4TG95</accession>